<protein>
    <submittedName>
        <fullName evidence="2">GNAT family N-acetyltransferase</fullName>
    </submittedName>
</protein>
<accession>A0ABT7MU19</accession>
<dbReference type="EMBL" id="JASXSZ010000001">
    <property type="protein sequence ID" value="MDL9977949.1"/>
    <property type="molecule type" value="Genomic_DNA"/>
</dbReference>
<dbReference type="Gene3D" id="3.40.630.30">
    <property type="match status" value="1"/>
</dbReference>
<proteinExistence type="predicted"/>
<dbReference type="InterPro" id="IPR000182">
    <property type="entry name" value="GNAT_dom"/>
</dbReference>
<feature type="domain" description="N-acetyltransferase" evidence="1">
    <location>
        <begin position="11"/>
        <end position="180"/>
    </location>
</feature>
<dbReference type="SUPFAM" id="SSF55729">
    <property type="entry name" value="Acyl-CoA N-acyltransferases (Nat)"/>
    <property type="match status" value="1"/>
</dbReference>
<reference evidence="2 3" key="1">
    <citation type="submission" date="2023-06" db="EMBL/GenBank/DDBJ databases">
        <title>Microbacterium sp. nov., isolated from a waste landfill.</title>
        <authorList>
            <person name="Wen W."/>
        </authorList>
    </citation>
    <scope>NUCLEOTIDE SEQUENCE [LARGE SCALE GENOMIC DNA]</scope>
    <source>
        <strain evidence="2 3">ASV49</strain>
    </source>
</reference>
<dbReference type="PANTHER" id="PTHR43792:SF16">
    <property type="entry name" value="N-ACETYLTRANSFERASE DOMAIN-CONTAINING PROTEIN"/>
    <property type="match status" value="1"/>
</dbReference>
<dbReference type="PROSITE" id="PS51186">
    <property type="entry name" value="GNAT"/>
    <property type="match status" value="1"/>
</dbReference>
<evidence type="ECO:0000259" key="1">
    <source>
        <dbReference type="PROSITE" id="PS51186"/>
    </source>
</evidence>
<dbReference type="PANTHER" id="PTHR43792">
    <property type="entry name" value="GNAT FAMILY, PUTATIVE (AFU_ORTHOLOGUE AFUA_3G00765)-RELATED-RELATED"/>
    <property type="match status" value="1"/>
</dbReference>
<evidence type="ECO:0000313" key="3">
    <source>
        <dbReference type="Proteomes" id="UP001235064"/>
    </source>
</evidence>
<dbReference type="InterPro" id="IPR051531">
    <property type="entry name" value="N-acetyltransferase"/>
</dbReference>
<gene>
    <name evidence="2" type="ORF">QSV35_01260</name>
</gene>
<comment type="caution">
    <text evidence="2">The sequence shown here is derived from an EMBL/GenBank/DDBJ whole genome shotgun (WGS) entry which is preliminary data.</text>
</comment>
<sequence length="188" mass="21191">MTQAALQTERITLVPLTDEHFELEVELDSDPEVQRFIMGEARTREQIAHAHGMRMETAKPVDGLGFWMGFVDGEFVGFWMLQPAGWPETDVPGEAEMGFRLIRSQWGKGLAVEGAREMLRHAFEDLGFTRVFTLTMKVNERSQKTSAGAGMTYIRTFQEDDREGPEGIEEGGVEYAITADEWRAARSA</sequence>
<dbReference type="RefSeq" id="WP_286285881.1">
    <property type="nucleotide sequence ID" value="NZ_JASXSZ010000001.1"/>
</dbReference>
<name>A0ABT7MU19_9MICO</name>
<dbReference type="InterPro" id="IPR016181">
    <property type="entry name" value="Acyl_CoA_acyltransferase"/>
</dbReference>
<dbReference type="Pfam" id="PF13302">
    <property type="entry name" value="Acetyltransf_3"/>
    <property type="match status" value="1"/>
</dbReference>
<keyword evidence="3" id="KW-1185">Reference proteome</keyword>
<dbReference type="Proteomes" id="UP001235064">
    <property type="component" value="Unassembled WGS sequence"/>
</dbReference>
<evidence type="ECO:0000313" key="2">
    <source>
        <dbReference type="EMBL" id="MDL9977949.1"/>
    </source>
</evidence>
<organism evidence="2 3">
    <name type="scientific">Microbacterium candidum</name>
    <dbReference type="NCBI Taxonomy" id="3041922"/>
    <lineage>
        <taxon>Bacteria</taxon>
        <taxon>Bacillati</taxon>
        <taxon>Actinomycetota</taxon>
        <taxon>Actinomycetes</taxon>
        <taxon>Micrococcales</taxon>
        <taxon>Microbacteriaceae</taxon>
        <taxon>Microbacterium</taxon>
    </lineage>
</organism>